<reference evidence="4 5" key="1">
    <citation type="submission" date="2018-07" db="EMBL/GenBank/DDBJ databases">
        <title>Chitinophaga K2CV101002-2 sp. nov., isolated from a monsoon evergreen broad-leaved forest soil.</title>
        <authorList>
            <person name="Lv Y."/>
        </authorList>
    </citation>
    <scope>NUCLEOTIDE SEQUENCE [LARGE SCALE GENOMIC DNA]</scope>
    <source>
        <strain evidence="4 5">GDMCC 1.1288</strain>
    </source>
</reference>
<sequence>MHKFLLTAALLFLSGASLFAQFPTTPKSKPIAVRRVNGVVRDSLGKAVPAAAVRLVSSKDTLHTLTSEYGVFNFPVVHSESFTLEVQMASYHPFFKKYFLNDTRPILVLPPLILTSSLVQLKGIVVTTAKGPQQRGDTTEFWAKDYIVREYARLEDMLKRMEGFSTDANGRLSYNGKPVNKALFNGAKYFDGDVAAAIKELPADIVERIQVIQDNEDGTGPKSSPAAPSSQTLNIVTKVDKSAGQMYLVALEAGTNDRYKESGSAKTIDGQRMWSVNVSNIQEPAGIVSTRETPLGSISNMTEYMLRGSGGGSAGGRSNGTAAKVIYNDKIGKLGLNLLYEFYRTHNLNESEEVSEEFYKEGSLKRNSKNKSDNTDTRHALSVSADLHNKEFRMMTNLIANLINSENENLREINQTGILDNLQRTAMGRHSQSPTLQANSVFTFYERRKVSLVIKVNNLINKLNGSGNDNTDIFSTNNTKPDSSLYLLQQQKTLSSNNSIGAVLSYKKKAYTFSLDVSPLVDKNANINYRDELIHGQPPRRLDELSNDNVLINYRIPVRLGLSYSVGKLSLDVRGTYETIWRNAKFNMKDLALSNHSAVFLPGMMFRYDFGAVGTLSLNYNRLVNLPSLLQLSASPYYTTPFDVAIGNPNLKNGIINNYSMNYTYPIPRARLLFSAGTSLNKTSNNIGANRLIQIDSETHTIRTETYYLNVAGGEDKSVDYTLSKNFKLMNTSLRFGGRNQWRYQIYLADGNHEMTHQQMNRYDFTAMLKPIKWLDLAPSLVYNSNNNKNSLQPGRPLFDNQLNLQLDASIFFTPDFKMNISARQNISRASSMFVNQHPFILNANIEKRILKKKDAIISFMVMDAFQQNNNNVITQTVTGYSNAISNLKSRYFLCQLLWSPQRFIRSKLASGERRGDGSFVPER</sequence>
<feature type="compositionally biased region" description="Basic and acidic residues" evidence="1">
    <location>
        <begin position="357"/>
        <end position="377"/>
    </location>
</feature>
<organism evidence="4 5">
    <name type="scientific">Chitinophaga silvatica</name>
    <dbReference type="NCBI Taxonomy" id="2282649"/>
    <lineage>
        <taxon>Bacteria</taxon>
        <taxon>Pseudomonadati</taxon>
        <taxon>Bacteroidota</taxon>
        <taxon>Chitinophagia</taxon>
        <taxon>Chitinophagales</taxon>
        <taxon>Chitinophagaceae</taxon>
        <taxon>Chitinophaga</taxon>
    </lineage>
</organism>
<keyword evidence="2" id="KW-0732">Signal</keyword>
<evidence type="ECO:0000313" key="5">
    <source>
        <dbReference type="Proteomes" id="UP000260644"/>
    </source>
</evidence>
<dbReference type="SUPFAM" id="SSF49464">
    <property type="entry name" value="Carboxypeptidase regulatory domain-like"/>
    <property type="match status" value="1"/>
</dbReference>
<feature type="signal peptide" evidence="2">
    <location>
        <begin position="1"/>
        <end position="20"/>
    </location>
</feature>
<proteinExistence type="predicted"/>
<dbReference type="InterPro" id="IPR008969">
    <property type="entry name" value="CarboxyPept-like_regulatory"/>
</dbReference>
<dbReference type="SUPFAM" id="SSF56935">
    <property type="entry name" value="Porins"/>
    <property type="match status" value="1"/>
</dbReference>
<dbReference type="OrthoDB" id="1086219at2"/>
<dbReference type="InterPro" id="IPR041700">
    <property type="entry name" value="OMP_b-brl_3"/>
</dbReference>
<protein>
    <recommendedName>
        <fullName evidence="3">Outer membrane protein beta-barrel domain-containing protein</fullName>
    </recommendedName>
</protein>
<evidence type="ECO:0000256" key="2">
    <source>
        <dbReference type="SAM" id="SignalP"/>
    </source>
</evidence>
<evidence type="ECO:0000259" key="3">
    <source>
        <dbReference type="Pfam" id="PF14905"/>
    </source>
</evidence>
<keyword evidence="5" id="KW-1185">Reference proteome</keyword>
<accession>A0A3E1Y5L3</accession>
<comment type="caution">
    <text evidence="4">The sequence shown here is derived from an EMBL/GenBank/DDBJ whole genome shotgun (WGS) entry which is preliminary data.</text>
</comment>
<dbReference type="Pfam" id="PF14905">
    <property type="entry name" value="OMP_b-brl_3"/>
    <property type="match status" value="1"/>
</dbReference>
<dbReference type="EMBL" id="QPMM01000011">
    <property type="protein sequence ID" value="RFS20015.1"/>
    <property type="molecule type" value="Genomic_DNA"/>
</dbReference>
<dbReference type="AlphaFoldDB" id="A0A3E1Y5L3"/>
<evidence type="ECO:0000313" key="4">
    <source>
        <dbReference type="EMBL" id="RFS20015.1"/>
    </source>
</evidence>
<evidence type="ECO:0000256" key="1">
    <source>
        <dbReference type="SAM" id="MobiDB-lite"/>
    </source>
</evidence>
<gene>
    <name evidence="4" type="ORF">DVR12_20025</name>
</gene>
<dbReference type="Proteomes" id="UP000260644">
    <property type="component" value="Unassembled WGS sequence"/>
</dbReference>
<feature type="chain" id="PRO_5017688652" description="Outer membrane protein beta-barrel domain-containing protein" evidence="2">
    <location>
        <begin position="21"/>
        <end position="924"/>
    </location>
</feature>
<feature type="region of interest" description="Disordered" evidence="1">
    <location>
        <begin position="354"/>
        <end position="377"/>
    </location>
</feature>
<name>A0A3E1Y5L3_9BACT</name>
<feature type="domain" description="Outer membrane protein beta-barrel" evidence="3">
    <location>
        <begin position="563"/>
        <end position="894"/>
    </location>
</feature>
<dbReference type="RefSeq" id="WP_116977576.1">
    <property type="nucleotide sequence ID" value="NZ_QPMM01000011.1"/>
</dbReference>